<dbReference type="Proteomes" id="UP000070186">
    <property type="component" value="Unassembled WGS sequence"/>
</dbReference>
<feature type="signal peptide" evidence="2">
    <location>
        <begin position="1"/>
        <end position="19"/>
    </location>
</feature>
<dbReference type="Pfam" id="PF00263">
    <property type="entry name" value="Secretin"/>
    <property type="match status" value="1"/>
</dbReference>
<feature type="chain" id="PRO_5007459778" evidence="2">
    <location>
        <begin position="20"/>
        <end position="611"/>
    </location>
</feature>
<evidence type="ECO:0000259" key="4">
    <source>
        <dbReference type="Pfam" id="PF07655"/>
    </source>
</evidence>
<evidence type="ECO:0000259" key="3">
    <source>
        <dbReference type="Pfam" id="PF00263"/>
    </source>
</evidence>
<evidence type="ECO:0000256" key="2">
    <source>
        <dbReference type="SAM" id="SignalP"/>
    </source>
</evidence>
<feature type="domain" description="Type II/III secretion system secretin-like" evidence="3">
    <location>
        <begin position="396"/>
        <end position="575"/>
    </location>
</feature>
<dbReference type="NCBIfam" id="TIGR02519">
    <property type="entry name" value="pilus_MshL"/>
    <property type="match status" value="1"/>
</dbReference>
<dbReference type="PROSITE" id="PS51257">
    <property type="entry name" value="PROKAR_LIPOPROTEIN"/>
    <property type="match status" value="1"/>
</dbReference>
<dbReference type="STRING" id="281362.AT959_07010"/>
<dbReference type="PANTHER" id="PTHR30332">
    <property type="entry name" value="PROBABLE GENERAL SECRETION PATHWAY PROTEIN D"/>
    <property type="match status" value="1"/>
</dbReference>
<dbReference type="InterPro" id="IPR050810">
    <property type="entry name" value="Bact_Secretion_Sys_Channel"/>
</dbReference>
<accession>A0A133XKE5</accession>
<evidence type="ECO:0000313" key="6">
    <source>
        <dbReference type="Proteomes" id="UP000070186"/>
    </source>
</evidence>
<evidence type="ECO:0000256" key="1">
    <source>
        <dbReference type="SAM" id="MobiDB-lite"/>
    </source>
</evidence>
<feature type="compositionally biased region" description="Polar residues" evidence="1">
    <location>
        <begin position="32"/>
        <end position="44"/>
    </location>
</feature>
<dbReference type="RefSeq" id="WP_066882033.1">
    <property type="nucleotide sequence ID" value="NZ_LODL01000013.1"/>
</dbReference>
<dbReference type="InterPro" id="IPR013358">
    <property type="entry name" value="Pilus_biogenesis_MshL"/>
</dbReference>
<dbReference type="InterPro" id="IPR001775">
    <property type="entry name" value="GspD/PilQ"/>
</dbReference>
<dbReference type="InterPro" id="IPR011514">
    <property type="entry name" value="Secretin_N_2"/>
</dbReference>
<dbReference type="EMBL" id="LODL01000013">
    <property type="protein sequence ID" value="KXB31411.1"/>
    <property type="molecule type" value="Genomic_DNA"/>
</dbReference>
<dbReference type="GO" id="GO:0009306">
    <property type="term" value="P:protein secretion"/>
    <property type="evidence" value="ECO:0007669"/>
    <property type="project" value="InterPro"/>
</dbReference>
<dbReference type="PRINTS" id="PR00811">
    <property type="entry name" value="BCTERIALGSPD"/>
</dbReference>
<dbReference type="InterPro" id="IPR004846">
    <property type="entry name" value="T2SS/T3SS_dom"/>
</dbReference>
<keyword evidence="2" id="KW-0732">Signal</keyword>
<name>A0A133XKE5_9RHOO</name>
<protein>
    <submittedName>
        <fullName evidence="5">Type II and III secretion system protein</fullName>
    </submittedName>
</protein>
<dbReference type="Pfam" id="PF07655">
    <property type="entry name" value="Secretin_N_2"/>
    <property type="match status" value="1"/>
</dbReference>
<dbReference type="Gene3D" id="3.55.50.30">
    <property type="match status" value="1"/>
</dbReference>
<feature type="domain" description="Secretin N-terminal" evidence="4">
    <location>
        <begin position="143"/>
        <end position="218"/>
    </location>
</feature>
<feature type="region of interest" description="Disordered" evidence="1">
    <location>
        <begin position="28"/>
        <end position="51"/>
    </location>
</feature>
<evidence type="ECO:0000313" key="5">
    <source>
        <dbReference type="EMBL" id="KXB31411.1"/>
    </source>
</evidence>
<reference evidence="5 6" key="1">
    <citation type="submission" date="2015-12" db="EMBL/GenBank/DDBJ databases">
        <title>Nitrous oxide reduction kinetics distinguish bacteria harboring typical versus atypical NosZ.</title>
        <authorList>
            <person name="Yoon S."/>
            <person name="Nissen S."/>
            <person name="Park D."/>
            <person name="Sanford R.A."/>
            <person name="Loeffler F.E."/>
        </authorList>
    </citation>
    <scope>NUCLEOTIDE SEQUENCE [LARGE SCALE GENOMIC DNA]</scope>
    <source>
        <strain evidence="5 6">ATCC BAA-841</strain>
    </source>
</reference>
<feature type="compositionally biased region" description="Low complexity" evidence="1">
    <location>
        <begin position="179"/>
        <end position="189"/>
    </location>
</feature>
<dbReference type="GO" id="GO:0015627">
    <property type="term" value="C:type II protein secretion system complex"/>
    <property type="evidence" value="ECO:0007669"/>
    <property type="project" value="TreeGrafter"/>
</dbReference>
<comment type="caution">
    <text evidence="5">The sequence shown here is derived from an EMBL/GenBank/DDBJ whole genome shotgun (WGS) entry which is preliminary data.</text>
</comment>
<dbReference type="AlphaFoldDB" id="A0A133XKE5"/>
<organism evidence="5 6">
    <name type="scientific">Dechloromonas denitrificans</name>
    <dbReference type="NCBI Taxonomy" id="281362"/>
    <lineage>
        <taxon>Bacteria</taxon>
        <taxon>Pseudomonadati</taxon>
        <taxon>Pseudomonadota</taxon>
        <taxon>Betaproteobacteria</taxon>
        <taxon>Rhodocyclales</taxon>
        <taxon>Azonexaceae</taxon>
        <taxon>Dechloromonas</taxon>
    </lineage>
</organism>
<proteinExistence type="predicted"/>
<sequence>MKVGFIQGSFLCLLLAACAAPVPREPLKGHLSSETAAAPRSNSDIPPPVQQSLAFPKPRATPKAETYSVVVNNVQVRDLLFALSRDAKVNVDIHPGISGTVTLNAIDQTLPQLLTRIAKQVDMRFELDGPNLAVMPDSPFLKHYKVDYVNMSRNVTGTVSTNTQIATGTGGTGTGSGSAGSTAGSGAAGNISNTRIENASKNQFWESLEKNIKDILRETDKILPEGSSETVVEQSSAQNATGAAALPQGSGLRAAQAIANALQSNPTPGSSSQAVGNSIVRRNTFREAASVIMNAESGVITVRATQRQHDKIQEFLDRVVHAARRQVLIEATIVEVELSDGYKQGIDWSRFKSDGTGFSVTRPASGSVIDTANTAFNLVFQQLDKPLNLIAAVDVLQSFGTAKVLSSPRLSVLNNQTALLKVVENIVYFNVKSDTTTSANVGTTTAVTTTPQSVSVGLVMSVTAQISDTQNVILNIRPTISSVSDWKEDPNPSNKAAGVQNFVPQIRTREIESVMRVASGDIAVLGGLMEDSVNYNTGRIPILGQIPLAGELVTKRDNAARKSELVIFLRPVVIKDASLDGDYAGMRGLLPSDGFFRQPNEAQPFNVAPSR</sequence>
<gene>
    <name evidence="5" type="ORF">AT959_07010</name>
</gene>
<dbReference type="PANTHER" id="PTHR30332:SF17">
    <property type="entry name" value="TYPE IV PILIATION SYSTEM PROTEIN DR_0774-RELATED"/>
    <property type="match status" value="1"/>
</dbReference>
<dbReference type="GO" id="GO:0019867">
    <property type="term" value="C:outer membrane"/>
    <property type="evidence" value="ECO:0007669"/>
    <property type="project" value="InterPro"/>
</dbReference>
<keyword evidence="6" id="KW-1185">Reference proteome</keyword>
<feature type="compositionally biased region" description="Gly residues" evidence="1">
    <location>
        <begin position="168"/>
        <end position="178"/>
    </location>
</feature>
<feature type="region of interest" description="Disordered" evidence="1">
    <location>
        <begin position="165"/>
        <end position="191"/>
    </location>
</feature>
<dbReference type="GO" id="GO:0009297">
    <property type="term" value="P:pilus assembly"/>
    <property type="evidence" value="ECO:0007669"/>
    <property type="project" value="InterPro"/>
</dbReference>